<feature type="domain" description="ABC3 transporter permease C-terminal" evidence="8">
    <location>
        <begin position="770"/>
        <end position="876"/>
    </location>
</feature>
<dbReference type="Proteomes" id="UP001596135">
    <property type="component" value="Unassembled WGS sequence"/>
</dbReference>
<dbReference type="PANTHER" id="PTHR30572:SF4">
    <property type="entry name" value="ABC TRANSPORTER PERMEASE YTRF"/>
    <property type="match status" value="1"/>
</dbReference>
<feature type="transmembrane region" description="Helical" evidence="7">
    <location>
        <begin position="330"/>
        <end position="351"/>
    </location>
</feature>
<feature type="transmembrane region" description="Helical" evidence="7">
    <location>
        <begin position="20"/>
        <end position="41"/>
    </location>
</feature>
<evidence type="ECO:0000313" key="10">
    <source>
        <dbReference type="Proteomes" id="UP001596135"/>
    </source>
</evidence>
<protein>
    <submittedName>
        <fullName evidence="9">FtsX-like permease family protein</fullName>
    </submittedName>
</protein>
<evidence type="ECO:0000313" key="9">
    <source>
        <dbReference type="EMBL" id="MFC6042294.1"/>
    </source>
</evidence>
<gene>
    <name evidence="9" type="ORF">ACFPYL_04380</name>
</gene>
<feature type="transmembrane region" description="Helical" evidence="7">
    <location>
        <begin position="402"/>
        <end position="426"/>
    </location>
</feature>
<feature type="transmembrane region" description="Helical" evidence="7">
    <location>
        <begin position="758"/>
        <end position="783"/>
    </location>
</feature>
<feature type="transmembrane region" description="Helical" evidence="7">
    <location>
        <begin position="858"/>
        <end position="877"/>
    </location>
</feature>
<keyword evidence="3 7" id="KW-0812">Transmembrane</keyword>
<dbReference type="PANTHER" id="PTHR30572">
    <property type="entry name" value="MEMBRANE COMPONENT OF TRANSPORTER-RELATED"/>
    <property type="match status" value="1"/>
</dbReference>
<feature type="transmembrane region" description="Helical" evidence="7">
    <location>
        <begin position="538"/>
        <end position="559"/>
    </location>
</feature>
<proteinExistence type="inferred from homology"/>
<evidence type="ECO:0000256" key="3">
    <source>
        <dbReference type="ARBA" id="ARBA00022692"/>
    </source>
</evidence>
<name>A0ABW1LFN8_9ACTN</name>
<dbReference type="RefSeq" id="WP_379150741.1">
    <property type="nucleotide sequence ID" value="NZ_JBHSRJ010000002.1"/>
</dbReference>
<keyword evidence="10" id="KW-1185">Reference proteome</keyword>
<dbReference type="InterPro" id="IPR003838">
    <property type="entry name" value="ABC3_permease_C"/>
</dbReference>
<feature type="transmembrane region" description="Helical" evidence="7">
    <location>
        <begin position="371"/>
        <end position="396"/>
    </location>
</feature>
<keyword evidence="2" id="KW-1003">Cell membrane</keyword>
<evidence type="ECO:0000256" key="2">
    <source>
        <dbReference type="ARBA" id="ARBA00022475"/>
    </source>
</evidence>
<comment type="caution">
    <text evidence="9">The sequence shown here is derived from an EMBL/GenBank/DDBJ whole genome shotgun (WGS) entry which is preliminary data.</text>
</comment>
<feature type="transmembrane region" description="Helical" evidence="7">
    <location>
        <begin position="483"/>
        <end position="505"/>
    </location>
</feature>
<evidence type="ECO:0000256" key="7">
    <source>
        <dbReference type="SAM" id="Phobius"/>
    </source>
</evidence>
<dbReference type="InterPro" id="IPR050250">
    <property type="entry name" value="Macrolide_Exporter_MacB"/>
</dbReference>
<dbReference type="Pfam" id="PF02687">
    <property type="entry name" value="FtsX"/>
    <property type="match status" value="1"/>
</dbReference>
<evidence type="ECO:0000256" key="5">
    <source>
        <dbReference type="ARBA" id="ARBA00023136"/>
    </source>
</evidence>
<evidence type="ECO:0000256" key="1">
    <source>
        <dbReference type="ARBA" id="ARBA00004651"/>
    </source>
</evidence>
<comment type="similarity">
    <text evidence="6">Belongs to the ABC-4 integral membrane protein family.</text>
</comment>
<keyword evidence="4 7" id="KW-1133">Transmembrane helix</keyword>
<keyword evidence="5 7" id="KW-0472">Membrane</keyword>
<dbReference type="EMBL" id="JBHSRJ010000002">
    <property type="protein sequence ID" value="MFC6042294.1"/>
    <property type="molecule type" value="Genomic_DNA"/>
</dbReference>
<evidence type="ECO:0000259" key="8">
    <source>
        <dbReference type="Pfam" id="PF02687"/>
    </source>
</evidence>
<sequence length="893" mass="91453">MIRRPRWHLPTIVGRVRGDAPLLVLTGLVVAVTTLLTAAVAPVSDRAADRAIVAAVRDAGLGGAVVATLPRDPYAPIATIRDPHSPRTLRAVIGQAQDELPPGLAAILDPGIATVATPSLHLLDRGPGRSLRLTYADTPAGPPAVTYVAGHAPRSSAPAGDADVTLEPDGAPWPVQVAVSRRVARALGVGPGDRLPAEDDDHNPVRIRVSGVYVPADPQDPVWQLAPDLLEPSQGVSEGLQRTAGGALVASASLPDLQLAVRTDELAQHVTFLTRPSTVRWRDTGTIAGEVAHLQAADVTGSDLRWDSALGGVLADGRDRVVAAQGQAQVVLVGLVVAALLVLALAAQLLVSRRSGPVTVARERGASLLDIAGELFVEALLVAVTGTALGLVAARLLAGGVGWAWCVPVLVVAVLATPVHGAVVAARSTSVRRAPANRSARRTLDRARRTRRLAVEVTVLAAAALCLAALHQRGVTQGSGWGGLTAAAAATACAVAGTLVAVRLLKPALQVGLRAARRSEHGVGLLVTARLSQTAARVLPVLAVSVAVAQLTFGVALAATEHQGQGAGALLAVGGDARLTSTTGGDLEATARQVAAAPGVRAAVAGLVADDVKLVSRRTAAPVRLVVVDATAYQRLLASSPLPDAPQLAGLGDGEGTQVRALLLGGSPDLRDDPTVRWQDVTVHLDVVGTAPRVDASIEPVLVVDAEAFAGAGASATPSTVWAVGPGAAEALRDSGAGSVTTYADELDVRRDAPLSSALFLLAAASSVPLLLFAVHSVVLAAAAEAPARGQSLGRLRALGMTDRDLRRVLSGEVLTTVAVSTLLGLGLGLGCIVATFGSLSLERITGQTLTPDVVVPWWVTLCAGLVVLSALGVALWEWRHLQRRVLAELLRS</sequence>
<organism evidence="9 10">
    <name type="scientific">Nocardioides hankookensis</name>
    <dbReference type="NCBI Taxonomy" id="443157"/>
    <lineage>
        <taxon>Bacteria</taxon>
        <taxon>Bacillati</taxon>
        <taxon>Actinomycetota</taxon>
        <taxon>Actinomycetes</taxon>
        <taxon>Propionibacteriales</taxon>
        <taxon>Nocardioidaceae</taxon>
        <taxon>Nocardioides</taxon>
    </lineage>
</organism>
<evidence type="ECO:0000256" key="6">
    <source>
        <dbReference type="ARBA" id="ARBA00038076"/>
    </source>
</evidence>
<reference evidence="10" key="1">
    <citation type="journal article" date="2019" name="Int. J. Syst. Evol. Microbiol.">
        <title>The Global Catalogue of Microorganisms (GCM) 10K type strain sequencing project: providing services to taxonomists for standard genome sequencing and annotation.</title>
        <authorList>
            <consortium name="The Broad Institute Genomics Platform"/>
            <consortium name="The Broad Institute Genome Sequencing Center for Infectious Disease"/>
            <person name="Wu L."/>
            <person name="Ma J."/>
        </authorList>
    </citation>
    <scope>NUCLEOTIDE SEQUENCE [LARGE SCALE GENOMIC DNA]</scope>
    <source>
        <strain evidence="10">CCUG 54522</strain>
    </source>
</reference>
<evidence type="ECO:0000256" key="4">
    <source>
        <dbReference type="ARBA" id="ARBA00022989"/>
    </source>
</evidence>
<feature type="transmembrane region" description="Helical" evidence="7">
    <location>
        <begin position="453"/>
        <end position="471"/>
    </location>
</feature>
<accession>A0ABW1LFN8</accession>
<feature type="transmembrane region" description="Helical" evidence="7">
    <location>
        <begin position="814"/>
        <end position="838"/>
    </location>
</feature>
<comment type="subcellular location">
    <subcellularLocation>
        <location evidence="1">Cell membrane</location>
        <topology evidence="1">Multi-pass membrane protein</topology>
    </subcellularLocation>
</comment>